<keyword evidence="3" id="KW-1185">Reference proteome</keyword>
<dbReference type="PANTHER" id="PTHR45418:SF1">
    <property type="entry name" value="CANCER_TESTIS ANTIGEN 55"/>
    <property type="match status" value="1"/>
</dbReference>
<evidence type="ECO:0000256" key="2">
    <source>
        <dbReference type="ARBA" id="ARBA00022490"/>
    </source>
</evidence>
<organism evidence="3 4">
    <name type="scientific">Notechis scutatus</name>
    <name type="common">mainland tiger snake</name>
    <dbReference type="NCBI Taxonomy" id="8663"/>
    <lineage>
        <taxon>Eukaryota</taxon>
        <taxon>Metazoa</taxon>
        <taxon>Chordata</taxon>
        <taxon>Craniata</taxon>
        <taxon>Vertebrata</taxon>
        <taxon>Euteleostomi</taxon>
        <taxon>Lepidosauria</taxon>
        <taxon>Squamata</taxon>
        <taxon>Bifurcata</taxon>
        <taxon>Unidentata</taxon>
        <taxon>Episquamata</taxon>
        <taxon>Toxicofera</taxon>
        <taxon>Serpentes</taxon>
        <taxon>Colubroidea</taxon>
        <taxon>Elapidae</taxon>
        <taxon>Hydrophiinae</taxon>
        <taxon>Notechis</taxon>
    </lineage>
</organism>
<evidence type="ECO:0000313" key="4">
    <source>
        <dbReference type="RefSeq" id="XP_026548338.1"/>
    </source>
</evidence>
<reference evidence="4" key="1">
    <citation type="submission" date="2025-08" db="UniProtKB">
        <authorList>
            <consortium name="RefSeq"/>
        </authorList>
    </citation>
    <scope>IDENTIFICATION</scope>
</reference>
<evidence type="ECO:0000256" key="1">
    <source>
        <dbReference type="ARBA" id="ARBA00004496"/>
    </source>
</evidence>
<dbReference type="GeneID" id="113430052"/>
<accession>A0A6J1W667</accession>
<dbReference type="GO" id="GO:0005737">
    <property type="term" value="C:cytoplasm"/>
    <property type="evidence" value="ECO:0007669"/>
    <property type="project" value="UniProtKB-SubCell"/>
</dbReference>
<gene>
    <name evidence="4" type="primary">CT55</name>
</gene>
<dbReference type="AlphaFoldDB" id="A0A6J1W667"/>
<proteinExistence type="predicted"/>
<dbReference type="CTD" id="54967"/>
<evidence type="ECO:0000313" key="3">
    <source>
        <dbReference type="Proteomes" id="UP000504612"/>
    </source>
</evidence>
<dbReference type="RefSeq" id="XP_026548338.1">
    <property type="nucleotide sequence ID" value="XM_026692553.1"/>
</dbReference>
<protein>
    <submittedName>
        <fullName evidence="4">Cancer/testis antigen 55</fullName>
    </submittedName>
</protein>
<name>A0A6J1W667_9SAUR</name>
<keyword evidence="2" id="KW-0963">Cytoplasm</keyword>
<feature type="non-terminal residue" evidence="4">
    <location>
        <position position="150"/>
    </location>
</feature>
<sequence length="150" mass="16873">DEIKTVEGVITRFCLDYGMIDDLICFTEDAVMRSVPLQVGQRVIAHVEEDKISHGLRAVRVESISDKWDDNSINPYTVDASVKTLIGNVTKFTGSNGYINQTTSFSMKVVCKDFYPCKGDLVQAEYIVNPSTWTSEAISVKPLRFKRIDK</sequence>
<dbReference type="KEGG" id="nss:113430052"/>
<comment type="subcellular location">
    <subcellularLocation>
        <location evidence="1">Cytoplasm</location>
    </subcellularLocation>
</comment>
<feature type="non-terminal residue" evidence="4">
    <location>
        <position position="1"/>
    </location>
</feature>
<dbReference type="Proteomes" id="UP000504612">
    <property type="component" value="Unplaced"/>
</dbReference>
<dbReference type="PANTHER" id="PTHR45418">
    <property type="entry name" value="CANCER/TESTIS ANTIGEN 55"/>
    <property type="match status" value="1"/>
</dbReference>